<dbReference type="Gene3D" id="2.130.10.10">
    <property type="entry name" value="YVTN repeat-like/Quinoprotein amine dehydrogenase"/>
    <property type="match status" value="2"/>
</dbReference>
<name>A0ABW5Y738_9SPHI</name>
<dbReference type="InterPro" id="IPR036278">
    <property type="entry name" value="Sialidase_sf"/>
</dbReference>
<accession>A0ABW5Y738</accession>
<dbReference type="InterPro" id="IPR015943">
    <property type="entry name" value="WD40/YVTN_repeat-like_dom_sf"/>
</dbReference>
<comment type="caution">
    <text evidence="4">The sequence shown here is derived from an EMBL/GenBank/DDBJ whole genome shotgun (WGS) entry which is preliminary data.</text>
</comment>
<evidence type="ECO:0000259" key="3">
    <source>
        <dbReference type="Pfam" id="PF14870"/>
    </source>
</evidence>
<dbReference type="PANTHER" id="PTHR47199:SF2">
    <property type="entry name" value="PHOTOSYSTEM II STABILITY_ASSEMBLY FACTOR HCF136, CHLOROPLASTIC"/>
    <property type="match status" value="1"/>
</dbReference>
<dbReference type="EMBL" id="JBHUPD010000001">
    <property type="protein sequence ID" value="MFD2870844.1"/>
    <property type="molecule type" value="Genomic_DNA"/>
</dbReference>
<dbReference type="Pfam" id="PF14870">
    <property type="entry name" value="PSII_BNR"/>
    <property type="match status" value="1"/>
</dbReference>
<sequence length="314" mass="33970">MSAAQRVQIINQNKSVSIRGLSVVDDKIAWISSSQGYIANTLDGGNTWKWRQVKGFEKADFRDIEAFSAKEAIILSSGTPAMILKTTDGGNTWKVKYSQNDSTYFLDAMDFDKPNHGFVMGDPIKNKFLLLETKNGGNNWQSIDGPDAINSQAAFAASGTCLILKATPTVVTGGGAAEVISKNHSVWQHTSLPITHGQNSRGAFSISGDRKRLVVVGGDYINNKRRDSTVCYSINSGQIWLSANSFPSGYQSCVEYIEATTFLSTGTAGTNISMDGGKNWTQIDGQSFNVCRKAKRGKLVLLAGDSGKIGIFKK</sequence>
<gene>
    <name evidence="4" type="ORF">ACFS5N_00090</name>
</gene>
<dbReference type="PANTHER" id="PTHR47199">
    <property type="entry name" value="PHOTOSYSTEM II STABILITY/ASSEMBLY FACTOR HCF136, CHLOROPLASTIC"/>
    <property type="match status" value="1"/>
</dbReference>
<evidence type="ECO:0000313" key="5">
    <source>
        <dbReference type="Proteomes" id="UP001597557"/>
    </source>
</evidence>
<keyword evidence="5" id="KW-1185">Reference proteome</keyword>
<dbReference type="Proteomes" id="UP001597557">
    <property type="component" value="Unassembled WGS sequence"/>
</dbReference>
<dbReference type="SUPFAM" id="SSF50939">
    <property type="entry name" value="Sialidases"/>
    <property type="match status" value="1"/>
</dbReference>
<protein>
    <submittedName>
        <fullName evidence="4">WD40/YVTN/BNR-like repeat-containing protein</fullName>
    </submittedName>
</protein>
<dbReference type="RefSeq" id="WP_377180936.1">
    <property type="nucleotide sequence ID" value="NZ_JBHUPD010000001.1"/>
</dbReference>
<reference evidence="5" key="1">
    <citation type="journal article" date="2019" name="Int. J. Syst. Evol. Microbiol.">
        <title>The Global Catalogue of Microorganisms (GCM) 10K type strain sequencing project: providing services to taxonomists for standard genome sequencing and annotation.</title>
        <authorList>
            <consortium name="The Broad Institute Genomics Platform"/>
            <consortium name="The Broad Institute Genome Sequencing Center for Infectious Disease"/>
            <person name="Wu L."/>
            <person name="Ma J."/>
        </authorList>
    </citation>
    <scope>NUCLEOTIDE SEQUENCE [LARGE SCALE GENOMIC DNA]</scope>
    <source>
        <strain evidence="5">KCTC 22437</strain>
    </source>
</reference>
<organism evidence="4 5">
    <name type="scientific">Mucilaginibacter ximonensis</name>
    <dbReference type="NCBI Taxonomy" id="538021"/>
    <lineage>
        <taxon>Bacteria</taxon>
        <taxon>Pseudomonadati</taxon>
        <taxon>Bacteroidota</taxon>
        <taxon>Sphingobacteriia</taxon>
        <taxon>Sphingobacteriales</taxon>
        <taxon>Sphingobacteriaceae</taxon>
        <taxon>Mucilaginibacter</taxon>
    </lineage>
</organism>
<dbReference type="InterPro" id="IPR028203">
    <property type="entry name" value="PSII_CF48-like_dom"/>
</dbReference>
<feature type="domain" description="Photosynthesis system II assembly factor Ycf48/Hcf136-like" evidence="3">
    <location>
        <begin position="17"/>
        <end position="94"/>
    </location>
</feature>
<keyword evidence="1" id="KW-0602">Photosynthesis</keyword>
<proteinExistence type="predicted"/>
<evidence type="ECO:0000256" key="1">
    <source>
        <dbReference type="ARBA" id="ARBA00022531"/>
    </source>
</evidence>
<evidence type="ECO:0000313" key="4">
    <source>
        <dbReference type="EMBL" id="MFD2870844.1"/>
    </source>
</evidence>
<evidence type="ECO:0000256" key="2">
    <source>
        <dbReference type="ARBA" id="ARBA00023276"/>
    </source>
</evidence>
<keyword evidence="2" id="KW-0604">Photosystem II</keyword>